<proteinExistence type="predicted"/>
<sequence>MLIIRGEPDEASQLSQFSHGLSLSSLFASTYWLNQEKKTIQPFQMSPASHRFRDDNNW</sequence>
<organism evidence="1 2">
    <name type="scientific">Racocetra persica</name>
    <dbReference type="NCBI Taxonomy" id="160502"/>
    <lineage>
        <taxon>Eukaryota</taxon>
        <taxon>Fungi</taxon>
        <taxon>Fungi incertae sedis</taxon>
        <taxon>Mucoromycota</taxon>
        <taxon>Glomeromycotina</taxon>
        <taxon>Glomeromycetes</taxon>
        <taxon>Diversisporales</taxon>
        <taxon>Gigasporaceae</taxon>
        <taxon>Racocetra</taxon>
    </lineage>
</organism>
<gene>
    <name evidence="1" type="ORF">RPERSI_LOCUS2749</name>
</gene>
<name>A0ACA9LCA3_9GLOM</name>
<reference evidence="1" key="1">
    <citation type="submission" date="2021-06" db="EMBL/GenBank/DDBJ databases">
        <authorList>
            <person name="Kallberg Y."/>
            <person name="Tangrot J."/>
            <person name="Rosling A."/>
        </authorList>
    </citation>
    <scope>NUCLEOTIDE SEQUENCE</scope>
    <source>
        <strain evidence="1">MA461A</strain>
    </source>
</reference>
<keyword evidence="2" id="KW-1185">Reference proteome</keyword>
<protein>
    <submittedName>
        <fullName evidence="1">6329_t:CDS:1</fullName>
    </submittedName>
</protein>
<comment type="caution">
    <text evidence="1">The sequence shown here is derived from an EMBL/GenBank/DDBJ whole genome shotgun (WGS) entry which is preliminary data.</text>
</comment>
<accession>A0ACA9LCA3</accession>
<dbReference type="Proteomes" id="UP000789920">
    <property type="component" value="Unassembled WGS sequence"/>
</dbReference>
<dbReference type="EMBL" id="CAJVQC010003139">
    <property type="protein sequence ID" value="CAG8522084.1"/>
    <property type="molecule type" value="Genomic_DNA"/>
</dbReference>
<evidence type="ECO:0000313" key="1">
    <source>
        <dbReference type="EMBL" id="CAG8522084.1"/>
    </source>
</evidence>
<evidence type="ECO:0000313" key="2">
    <source>
        <dbReference type="Proteomes" id="UP000789920"/>
    </source>
</evidence>